<dbReference type="Proteomes" id="UP001154282">
    <property type="component" value="Unassembled WGS sequence"/>
</dbReference>
<proteinExistence type="predicted"/>
<evidence type="ECO:0000256" key="1">
    <source>
        <dbReference type="SAM" id="MobiDB-lite"/>
    </source>
</evidence>
<organism evidence="2 3">
    <name type="scientific">Linum tenue</name>
    <dbReference type="NCBI Taxonomy" id="586396"/>
    <lineage>
        <taxon>Eukaryota</taxon>
        <taxon>Viridiplantae</taxon>
        <taxon>Streptophyta</taxon>
        <taxon>Embryophyta</taxon>
        <taxon>Tracheophyta</taxon>
        <taxon>Spermatophyta</taxon>
        <taxon>Magnoliopsida</taxon>
        <taxon>eudicotyledons</taxon>
        <taxon>Gunneridae</taxon>
        <taxon>Pentapetalae</taxon>
        <taxon>rosids</taxon>
        <taxon>fabids</taxon>
        <taxon>Malpighiales</taxon>
        <taxon>Linaceae</taxon>
        <taxon>Linum</taxon>
    </lineage>
</organism>
<comment type="caution">
    <text evidence="2">The sequence shown here is derived from an EMBL/GenBank/DDBJ whole genome shotgun (WGS) entry which is preliminary data.</text>
</comment>
<accession>A0AAV0RK91</accession>
<gene>
    <name evidence="2" type="ORF">LITE_LOCUS48565</name>
</gene>
<name>A0AAV0RK91_9ROSI</name>
<keyword evidence="3" id="KW-1185">Reference proteome</keyword>
<reference evidence="2" key="1">
    <citation type="submission" date="2022-08" db="EMBL/GenBank/DDBJ databases">
        <authorList>
            <person name="Gutierrez-Valencia J."/>
        </authorList>
    </citation>
    <scope>NUCLEOTIDE SEQUENCE</scope>
</reference>
<feature type="compositionally biased region" description="Basic and acidic residues" evidence="1">
    <location>
        <begin position="20"/>
        <end position="30"/>
    </location>
</feature>
<feature type="region of interest" description="Disordered" evidence="1">
    <location>
        <begin position="1"/>
        <end position="30"/>
    </location>
</feature>
<dbReference type="EMBL" id="CAMGYJ010000011">
    <property type="protein sequence ID" value="CAI0557985.1"/>
    <property type="molecule type" value="Genomic_DNA"/>
</dbReference>
<dbReference type="AlphaFoldDB" id="A0AAV0RK91"/>
<evidence type="ECO:0000313" key="3">
    <source>
        <dbReference type="Proteomes" id="UP001154282"/>
    </source>
</evidence>
<protein>
    <submittedName>
        <fullName evidence="2">Uncharacterized protein</fullName>
    </submittedName>
</protein>
<sequence length="72" mass="8306">MPAAGSVRRVRSLRGQPVRRVPDSERAGGLEQRLHGAEVERLRRGKKKGDFKYFELKGVDHFVAKYTRGERR</sequence>
<evidence type="ECO:0000313" key="2">
    <source>
        <dbReference type="EMBL" id="CAI0557985.1"/>
    </source>
</evidence>